<evidence type="ECO:0000256" key="1">
    <source>
        <dbReference type="SAM" id="MobiDB-lite"/>
    </source>
</evidence>
<protein>
    <submittedName>
        <fullName evidence="2">Uncharacterized protein</fullName>
    </submittedName>
</protein>
<name>A0A7S3VHE9_9STRA</name>
<feature type="region of interest" description="Disordered" evidence="1">
    <location>
        <begin position="66"/>
        <end position="86"/>
    </location>
</feature>
<dbReference type="AlphaFoldDB" id="A0A7S3VHE9"/>
<gene>
    <name evidence="2" type="ORF">CDEB00056_LOCUS24191</name>
</gene>
<accession>A0A7S3VHE9</accession>
<feature type="region of interest" description="Disordered" evidence="1">
    <location>
        <begin position="16"/>
        <end position="44"/>
    </location>
</feature>
<dbReference type="EMBL" id="HBIO01031560">
    <property type="protein sequence ID" value="CAE0479337.1"/>
    <property type="molecule type" value="Transcribed_RNA"/>
</dbReference>
<reference evidence="2" key="1">
    <citation type="submission" date="2021-01" db="EMBL/GenBank/DDBJ databases">
        <authorList>
            <person name="Corre E."/>
            <person name="Pelletier E."/>
            <person name="Niang G."/>
            <person name="Scheremetjew M."/>
            <person name="Finn R."/>
            <person name="Kale V."/>
            <person name="Holt S."/>
            <person name="Cochrane G."/>
            <person name="Meng A."/>
            <person name="Brown T."/>
            <person name="Cohen L."/>
        </authorList>
    </citation>
    <scope>NUCLEOTIDE SEQUENCE</scope>
    <source>
        <strain evidence="2">MM31A-1</strain>
    </source>
</reference>
<proteinExistence type="predicted"/>
<evidence type="ECO:0000313" key="2">
    <source>
        <dbReference type="EMBL" id="CAE0479337.1"/>
    </source>
</evidence>
<organism evidence="2">
    <name type="scientific">Chaetoceros debilis</name>
    <dbReference type="NCBI Taxonomy" id="122233"/>
    <lineage>
        <taxon>Eukaryota</taxon>
        <taxon>Sar</taxon>
        <taxon>Stramenopiles</taxon>
        <taxon>Ochrophyta</taxon>
        <taxon>Bacillariophyta</taxon>
        <taxon>Coscinodiscophyceae</taxon>
        <taxon>Chaetocerotophycidae</taxon>
        <taxon>Chaetocerotales</taxon>
        <taxon>Chaetocerotaceae</taxon>
        <taxon>Chaetoceros</taxon>
    </lineage>
</organism>
<sequence length="394" mass="44509">MTFAFTILSRRNIGTARTKGQTADIEGPPESNSEGTDPCLSNAVDDENPIQEVKMLREWKEQDPARIPGVSHTKNPAVRLKPSSRPSAVSDFPACSNAISESKRPQGQILNYKYDLYINADLFNEEDEEEKLENEEESIDSSRYSWSMSGMSSVEKIINRTALPLKYGDGLGSSKLKSIPLPTTRACKYHLLNDGEEEAKLEKEEERSIVKGRYSWIMSGISSIDKIINRNVLPLKDDPNSSKQESIPFLTSCGFRTENEKKLNDETVKKYRTDITARRLLRASHSRRSNRCNLNIEHDSPSSEIIRKWQDTKRHHGAGSIAEVEEFDFASDAYSYDSSRLSSITFVPSGCSTSTGDNLKMKNRILRRETEGMFQHMDGQAQIPLLITTRKNEN</sequence>